<accession>A0ACA9SWG1</accession>
<name>A0ACA9SWG1_9GLOM</name>
<feature type="non-terminal residue" evidence="1">
    <location>
        <position position="1"/>
    </location>
</feature>
<reference evidence="1" key="1">
    <citation type="submission" date="2021-06" db="EMBL/GenBank/DDBJ databases">
        <authorList>
            <person name="Kallberg Y."/>
            <person name="Tangrot J."/>
            <person name="Rosling A."/>
        </authorList>
    </citation>
    <scope>NUCLEOTIDE SEQUENCE</scope>
    <source>
        <strain evidence="1">MA461A</strain>
    </source>
</reference>
<keyword evidence="2" id="KW-1185">Reference proteome</keyword>
<sequence>TKEDNINLGNLNRLLTEEEDTVRIVIKDEDLDDAYLNIINS</sequence>
<evidence type="ECO:0000313" key="2">
    <source>
        <dbReference type="Proteomes" id="UP000789920"/>
    </source>
</evidence>
<evidence type="ECO:0000313" key="1">
    <source>
        <dbReference type="EMBL" id="CAG8847763.1"/>
    </source>
</evidence>
<comment type="caution">
    <text evidence="1">The sequence shown here is derived from an EMBL/GenBank/DDBJ whole genome shotgun (WGS) entry which is preliminary data.</text>
</comment>
<gene>
    <name evidence="1" type="ORF">RPERSI_LOCUS34794</name>
</gene>
<proteinExistence type="predicted"/>
<dbReference type="EMBL" id="CAJVQC010157507">
    <property type="protein sequence ID" value="CAG8847763.1"/>
    <property type="molecule type" value="Genomic_DNA"/>
</dbReference>
<organism evidence="1 2">
    <name type="scientific">Racocetra persica</name>
    <dbReference type="NCBI Taxonomy" id="160502"/>
    <lineage>
        <taxon>Eukaryota</taxon>
        <taxon>Fungi</taxon>
        <taxon>Fungi incertae sedis</taxon>
        <taxon>Mucoromycota</taxon>
        <taxon>Glomeromycotina</taxon>
        <taxon>Glomeromycetes</taxon>
        <taxon>Diversisporales</taxon>
        <taxon>Gigasporaceae</taxon>
        <taxon>Racocetra</taxon>
    </lineage>
</organism>
<protein>
    <submittedName>
        <fullName evidence="1">34691_t:CDS:1</fullName>
    </submittedName>
</protein>
<dbReference type="Proteomes" id="UP000789920">
    <property type="component" value="Unassembled WGS sequence"/>
</dbReference>